<reference evidence="2 3" key="1">
    <citation type="journal article" date="2018" name="Cell">
        <title>The Chara Genome: Secondary Complexity and Implications for Plant Terrestrialization.</title>
        <authorList>
            <person name="Nishiyama T."/>
            <person name="Sakayama H."/>
            <person name="Vries J.D."/>
            <person name="Buschmann H."/>
            <person name="Saint-Marcoux D."/>
            <person name="Ullrich K.K."/>
            <person name="Haas F.B."/>
            <person name="Vanderstraeten L."/>
            <person name="Becker D."/>
            <person name="Lang D."/>
            <person name="Vosolsobe S."/>
            <person name="Rombauts S."/>
            <person name="Wilhelmsson P.K.I."/>
            <person name="Janitza P."/>
            <person name="Kern R."/>
            <person name="Heyl A."/>
            <person name="Rumpler F."/>
            <person name="Villalobos L.I.A.C."/>
            <person name="Clay J.M."/>
            <person name="Skokan R."/>
            <person name="Toyoda A."/>
            <person name="Suzuki Y."/>
            <person name="Kagoshima H."/>
            <person name="Schijlen E."/>
            <person name="Tajeshwar N."/>
            <person name="Catarino B."/>
            <person name="Hetherington A.J."/>
            <person name="Saltykova A."/>
            <person name="Bonnot C."/>
            <person name="Breuninger H."/>
            <person name="Symeonidi A."/>
            <person name="Radhakrishnan G.V."/>
            <person name="Van Nieuwerburgh F."/>
            <person name="Deforce D."/>
            <person name="Chang C."/>
            <person name="Karol K.G."/>
            <person name="Hedrich R."/>
            <person name="Ulvskov P."/>
            <person name="Glockner G."/>
            <person name="Delwiche C.F."/>
            <person name="Petrasek J."/>
            <person name="Van de Peer Y."/>
            <person name="Friml J."/>
            <person name="Beilby M."/>
            <person name="Dolan L."/>
            <person name="Kohara Y."/>
            <person name="Sugano S."/>
            <person name="Fujiyama A."/>
            <person name="Delaux P.-M."/>
            <person name="Quint M."/>
            <person name="TheiBen G."/>
            <person name="Hagemann M."/>
            <person name="Harholt J."/>
            <person name="Dunand C."/>
            <person name="Zachgo S."/>
            <person name="Langdale J."/>
            <person name="Maumus F."/>
            <person name="Straeten D.V.D."/>
            <person name="Gould S.B."/>
            <person name="Rensing S.A."/>
        </authorList>
    </citation>
    <scope>NUCLEOTIDE SEQUENCE [LARGE SCALE GENOMIC DNA]</scope>
    <source>
        <strain evidence="2 3">S276</strain>
    </source>
</reference>
<evidence type="ECO:0000256" key="1">
    <source>
        <dbReference type="SAM" id="MobiDB-lite"/>
    </source>
</evidence>
<dbReference type="Gramene" id="GBG41074">
    <property type="protein sequence ID" value="GBG41074"/>
    <property type="gene ID" value="CBR_g87612"/>
</dbReference>
<sequence>MMGRVGDRTRGVLLYICGEKTTKVKSLLDRWNTWRSVIRLRIWLWFWKRRALVVRMFSPWLIDDVDDDDMEDQSDESGSDFGRWGLVRE</sequence>
<protein>
    <submittedName>
        <fullName evidence="2">Uncharacterized protein</fullName>
    </submittedName>
</protein>
<organism evidence="2 3">
    <name type="scientific">Chara braunii</name>
    <name type="common">Braun's stonewort</name>
    <dbReference type="NCBI Taxonomy" id="69332"/>
    <lineage>
        <taxon>Eukaryota</taxon>
        <taxon>Viridiplantae</taxon>
        <taxon>Streptophyta</taxon>
        <taxon>Charophyceae</taxon>
        <taxon>Charales</taxon>
        <taxon>Characeae</taxon>
        <taxon>Chara</taxon>
    </lineage>
</organism>
<evidence type="ECO:0000313" key="2">
    <source>
        <dbReference type="EMBL" id="GBG41074.1"/>
    </source>
</evidence>
<proteinExistence type="predicted"/>
<gene>
    <name evidence="2" type="ORF">CBR_g87612</name>
</gene>
<keyword evidence="3" id="KW-1185">Reference proteome</keyword>
<accession>A0A388JJG1</accession>
<feature type="compositionally biased region" description="Acidic residues" evidence="1">
    <location>
        <begin position="65"/>
        <end position="78"/>
    </location>
</feature>
<evidence type="ECO:0000313" key="3">
    <source>
        <dbReference type="Proteomes" id="UP000265515"/>
    </source>
</evidence>
<dbReference type="AlphaFoldDB" id="A0A388JJG1"/>
<dbReference type="EMBL" id="BFEA01008583">
    <property type="protein sequence ID" value="GBG41074.1"/>
    <property type="molecule type" value="Genomic_DNA"/>
</dbReference>
<comment type="caution">
    <text evidence="2">The sequence shown here is derived from an EMBL/GenBank/DDBJ whole genome shotgun (WGS) entry which is preliminary data.</text>
</comment>
<feature type="region of interest" description="Disordered" evidence="1">
    <location>
        <begin position="65"/>
        <end position="89"/>
    </location>
</feature>
<dbReference type="Proteomes" id="UP000265515">
    <property type="component" value="Unassembled WGS sequence"/>
</dbReference>
<name>A0A388JJG1_CHABU</name>